<feature type="transmembrane region" description="Helical" evidence="8">
    <location>
        <begin position="150"/>
        <end position="175"/>
    </location>
</feature>
<evidence type="ECO:0000313" key="12">
    <source>
        <dbReference type="Proteomes" id="UP000647172"/>
    </source>
</evidence>
<dbReference type="Gene3D" id="3.40.50.1110">
    <property type="entry name" value="SGNH hydrolase"/>
    <property type="match status" value="1"/>
</dbReference>
<dbReference type="PANTHER" id="PTHR23028">
    <property type="entry name" value="ACETYLTRANSFERASE"/>
    <property type="match status" value="1"/>
</dbReference>
<dbReference type="GO" id="GO:0016747">
    <property type="term" value="F:acyltransferase activity, transferring groups other than amino-acyl groups"/>
    <property type="evidence" value="ECO:0007669"/>
    <property type="project" value="InterPro"/>
</dbReference>
<gene>
    <name evidence="11" type="ORF">Ani05nite_12230</name>
</gene>
<reference evidence="11" key="1">
    <citation type="submission" date="2021-01" db="EMBL/GenBank/DDBJ databases">
        <title>Whole genome shotgun sequence of Actinoplanes nipponensis NBRC 14063.</title>
        <authorList>
            <person name="Komaki H."/>
            <person name="Tamura T."/>
        </authorList>
    </citation>
    <scope>NUCLEOTIDE SEQUENCE</scope>
    <source>
        <strain evidence="11">NBRC 14063</strain>
    </source>
</reference>
<feature type="transmembrane region" description="Helical" evidence="8">
    <location>
        <begin position="32"/>
        <end position="51"/>
    </location>
</feature>
<dbReference type="Proteomes" id="UP000647172">
    <property type="component" value="Unassembled WGS sequence"/>
</dbReference>
<evidence type="ECO:0000256" key="8">
    <source>
        <dbReference type="SAM" id="Phobius"/>
    </source>
</evidence>
<keyword evidence="7 11" id="KW-0012">Acyltransferase</keyword>
<evidence type="ECO:0000256" key="7">
    <source>
        <dbReference type="ARBA" id="ARBA00023315"/>
    </source>
</evidence>
<evidence type="ECO:0000259" key="10">
    <source>
        <dbReference type="Pfam" id="PF19040"/>
    </source>
</evidence>
<dbReference type="PANTHER" id="PTHR23028:SF53">
    <property type="entry name" value="ACYL_TRANSF_3 DOMAIN-CONTAINING PROTEIN"/>
    <property type="match status" value="1"/>
</dbReference>
<feature type="transmembrane region" description="Helical" evidence="8">
    <location>
        <begin position="261"/>
        <end position="279"/>
    </location>
</feature>
<evidence type="ECO:0000256" key="2">
    <source>
        <dbReference type="ARBA" id="ARBA00022475"/>
    </source>
</evidence>
<keyword evidence="6 8" id="KW-0472">Membrane</keyword>
<proteinExistence type="predicted"/>
<dbReference type="InterPro" id="IPR036514">
    <property type="entry name" value="SGNH_hydro_sf"/>
</dbReference>
<comment type="subcellular location">
    <subcellularLocation>
        <location evidence="1">Cell membrane</location>
        <topology evidence="1">Multi-pass membrane protein</topology>
    </subcellularLocation>
</comment>
<feature type="domain" description="SGNH" evidence="10">
    <location>
        <begin position="462"/>
        <end position="684"/>
    </location>
</feature>
<organism evidence="11 12">
    <name type="scientific">Actinoplanes nipponensis</name>
    <dbReference type="NCBI Taxonomy" id="135950"/>
    <lineage>
        <taxon>Bacteria</taxon>
        <taxon>Bacillati</taxon>
        <taxon>Actinomycetota</taxon>
        <taxon>Actinomycetes</taxon>
        <taxon>Micromonosporales</taxon>
        <taxon>Micromonosporaceae</taxon>
        <taxon>Actinoplanes</taxon>
    </lineage>
</organism>
<accession>A0A919MFM6</accession>
<evidence type="ECO:0000256" key="5">
    <source>
        <dbReference type="ARBA" id="ARBA00022989"/>
    </source>
</evidence>
<evidence type="ECO:0000256" key="1">
    <source>
        <dbReference type="ARBA" id="ARBA00004651"/>
    </source>
</evidence>
<name>A0A919MFM6_9ACTN</name>
<feature type="transmembrane region" description="Helical" evidence="8">
    <location>
        <begin position="95"/>
        <end position="114"/>
    </location>
</feature>
<dbReference type="Pfam" id="PF01757">
    <property type="entry name" value="Acyl_transf_3"/>
    <property type="match status" value="1"/>
</dbReference>
<evidence type="ECO:0000259" key="9">
    <source>
        <dbReference type="Pfam" id="PF01757"/>
    </source>
</evidence>
<sequence>MTGGTHLLERAQPRTAPAPAATPVFRRDVQGLRAVAVLLLVGSATGVGGLAGGGTGMDVFFVISGFVLTGSVFLELRRDGRVSLLRFYARRATRLVPASMVVVLGTLLAAWHWMPPADRAAVSRDALAAATATMTGPPVEPGSLSPLQHFWSLTVIVQVGLVLPVLLTVASLAWARRGRPSGPAAAAVLTVVTAASLAVWLQPAAYPWAATGAAARAWEFGVGALIALGARRLAGLPAPLAASLTWLGLGTVLAGAATGQVLPAAAGAGLVIAGGCARPPRGARRLLRLTPLQELGRVSFSWYLWHWPILALAPYVLGHPPTTPARVLLAAAALVPAAMSVAAVENRIHLHRGLRRRPGRALALGGSLVAVTAVLALVAANLPAPAAPGPGAATVRTPADVLASGRFTVARLQEIIRESSTATALPRDLTPALARVRTSTPRDGGCLAPPASRFVSDNIRRGCEQHGAVAGHRVVVLFGDSHAQQWFDALDVVARERGWRLVVFTKADCGPALGTVGRDGGTEPYVACDQWRLRALDRIRQLRPVMVVMSTRNRETGPLDVAVTAGRDQDWAAAWAKTVSRVKQAGARPVVIADTPVAHRDVPGCLAAYPAAVNRCHLDVFRSLMLPRQRIVRAVVQAHGARVVDSTAWFCTPLICPAVIGGTVVYRDDNHLTSAYARQLAGVLNEALGE</sequence>
<evidence type="ECO:0000256" key="3">
    <source>
        <dbReference type="ARBA" id="ARBA00022679"/>
    </source>
</evidence>
<dbReference type="InterPro" id="IPR043968">
    <property type="entry name" value="SGNH"/>
</dbReference>
<dbReference type="RefSeq" id="WP_203765880.1">
    <property type="nucleotide sequence ID" value="NZ_BAAAYJ010000112.1"/>
</dbReference>
<protein>
    <submittedName>
        <fullName evidence="11">Acyltransferase</fullName>
    </submittedName>
</protein>
<feature type="transmembrane region" description="Helical" evidence="8">
    <location>
        <begin position="57"/>
        <end position="74"/>
    </location>
</feature>
<feature type="transmembrane region" description="Helical" evidence="8">
    <location>
        <begin position="323"/>
        <end position="342"/>
    </location>
</feature>
<dbReference type="EMBL" id="BOMQ01000016">
    <property type="protein sequence ID" value="GIE47689.1"/>
    <property type="molecule type" value="Genomic_DNA"/>
</dbReference>
<evidence type="ECO:0000256" key="4">
    <source>
        <dbReference type="ARBA" id="ARBA00022692"/>
    </source>
</evidence>
<keyword evidence="4 8" id="KW-0812">Transmembrane</keyword>
<feature type="transmembrane region" description="Helical" evidence="8">
    <location>
        <begin position="362"/>
        <end position="382"/>
    </location>
</feature>
<dbReference type="InterPro" id="IPR002656">
    <property type="entry name" value="Acyl_transf_3_dom"/>
</dbReference>
<dbReference type="InterPro" id="IPR050879">
    <property type="entry name" value="Acyltransferase_3"/>
</dbReference>
<comment type="caution">
    <text evidence="11">The sequence shown here is derived from an EMBL/GenBank/DDBJ whole genome shotgun (WGS) entry which is preliminary data.</text>
</comment>
<feature type="transmembrane region" description="Helical" evidence="8">
    <location>
        <begin position="182"/>
        <end position="202"/>
    </location>
</feature>
<keyword evidence="5 8" id="KW-1133">Transmembrane helix</keyword>
<feature type="transmembrane region" description="Helical" evidence="8">
    <location>
        <begin position="300"/>
        <end position="317"/>
    </location>
</feature>
<dbReference type="AlphaFoldDB" id="A0A919MFM6"/>
<feature type="domain" description="Acyltransferase 3" evidence="9">
    <location>
        <begin position="31"/>
        <end position="339"/>
    </location>
</feature>
<evidence type="ECO:0000256" key="6">
    <source>
        <dbReference type="ARBA" id="ARBA00023136"/>
    </source>
</evidence>
<dbReference type="Pfam" id="PF19040">
    <property type="entry name" value="SGNH"/>
    <property type="match status" value="1"/>
</dbReference>
<dbReference type="SUPFAM" id="SSF52266">
    <property type="entry name" value="SGNH hydrolase"/>
    <property type="match status" value="1"/>
</dbReference>
<dbReference type="GO" id="GO:0009103">
    <property type="term" value="P:lipopolysaccharide biosynthetic process"/>
    <property type="evidence" value="ECO:0007669"/>
    <property type="project" value="TreeGrafter"/>
</dbReference>
<evidence type="ECO:0000313" key="11">
    <source>
        <dbReference type="EMBL" id="GIE47689.1"/>
    </source>
</evidence>
<keyword evidence="12" id="KW-1185">Reference proteome</keyword>
<keyword evidence="3" id="KW-0808">Transferase</keyword>
<keyword evidence="2" id="KW-1003">Cell membrane</keyword>
<dbReference type="GO" id="GO:0005886">
    <property type="term" value="C:plasma membrane"/>
    <property type="evidence" value="ECO:0007669"/>
    <property type="project" value="UniProtKB-SubCell"/>
</dbReference>